<dbReference type="KEGG" id="ncs:NCAS_0J02230"/>
<proteinExistence type="inferred from homology"/>
<comment type="similarity">
    <text evidence="1">Belongs to the TTI2 family.</text>
</comment>
<protein>
    <submittedName>
        <fullName evidence="2">Uncharacterized protein</fullName>
    </submittedName>
</protein>
<evidence type="ECO:0000313" key="2">
    <source>
        <dbReference type="EMBL" id="CCC72202.1"/>
    </source>
</evidence>
<dbReference type="HOGENOM" id="CLU_054067_0_0_1"/>
<dbReference type="GeneID" id="96905898"/>
<dbReference type="eggNOG" id="ENOG502QU79">
    <property type="taxonomic scope" value="Eukaryota"/>
</dbReference>
<dbReference type="OrthoDB" id="6417021at2759"/>
<dbReference type="OMA" id="SSNLWWI"/>
<dbReference type="GO" id="GO:0034605">
    <property type="term" value="P:cellular response to heat"/>
    <property type="evidence" value="ECO:0007669"/>
    <property type="project" value="EnsemblFungi"/>
</dbReference>
<dbReference type="InterPro" id="IPR018870">
    <property type="entry name" value="Tti2"/>
</dbReference>
<dbReference type="AlphaFoldDB" id="G0VL13"/>
<dbReference type="STRING" id="1064592.G0VL13"/>
<dbReference type="Pfam" id="PF10521">
    <property type="entry name" value="Tti2"/>
    <property type="match status" value="1"/>
</dbReference>
<evidence type="ECO:0000256" key="1">
    <source>
        <dbReference type="ARBA" id="ARBA00034736"/>
    </source>
</evidence>
<dbReference type="RefSeq" id="XP_003678539.1">
    <property type="nucleotide sequence ID" value="XM_003678491.1"/>
</dbReference>
<evidence type="ECO:0000313" key="3">
    <source>
        <dbReference type="Proteomes" id="UP000001640"/>
    </source>
</evidence>
<dbReference type="GO" id="GO:0110078">
    <property type="term" value="C:TTT Hsp90 cochaperone complex"/>
    <property type="evidence" value="ECO:0007669"/>
    <property type="project" value="EnsemblFungi"/>
</dbReference>
<name>G0VL13_NAUCA</name>
<dbReference type="GO" id="GO:0031669">
    <property type="term" value="P:cellular response to nutrient levels"/>
    <property type="evidence" value="ECO:0007669"/>
    <property type="project" value="EnsemblFungi"/>
</dbReference>
<organism evidence="2 3">
    <name type="scientific">Naumovozyma castellii</name>
    <name type="common">Yeast</name>
    <name type="synonym">Saccharomyces castellii</name>
    <dbReference type="NCBI Taxonomy" id="27288"/>
    <lineage>
        <taxon>Eukaryota</taxon>
        <taxon>Fungi</taxon>
        <taxon>Dikarya</taxon>
        <taxon>Ascomycota</taxon>
        <taxon>Saccharomycotina</taxon>
        <taxon>Saccharomycetes</taxon>
        <taxon>Saccharomycetales</taxon>
        <taxon>Saccharomycetaceae</taxon>
        <taxon>Naumovozyma</taxon>
    </lineage>
</organism>
<keyword evidence="3" id="KW-1185">Reference proteome</keyword>
<sequence>MNREPWQTFVDRCLNGKDIPTVTSDELQQLKKISLSADVVDSQELILALSYAIMSDPDEIIPLILQLTSPAFTKKMAVDCLIEQLQPLLLKVSNRKLKREPMRLNNNNVDFRQDEQRTQWKQNGGMKSIPLIFTIIRLLDRSDISSNLGWLTPAMLNLLDDTSDLTGIKLKSVILLDEFLNKFNNDNVDDTDDDKWISFKDTGLFALYEPILKLLCYYIPPMYTEKESLSTMQIAYPTLIKLYSTQFKKDTRMYKRKISEILTELLLQNVIPRLDLKYDTLIIFSLQIMKQLITILQGQSIIHLQRIIYCLGEYIVKTPFLTLYKPLIISVLDVLQTLIHECAPERIIAHKYDILTILIIIYEKCSREGIMDDDKGVATVTPKETVDIEVTSKIRQMIFALELPANERIELLKGRDIEALFTDN</sequence>
<dbReference type="GO" id="GO:0006974">
    <property type="term" value="P:DNA damage response"/>
    <property type="evidence" value="ECO:0007669"/>
    <property type="project" value="EnsemblFungi"/>
</dbReference>
<accession>G0VL13</accession>
<reference evidence="2 3" key="1">
    <citation type="journal article" date="2011" name="Proc. Natl. Acad. Sci. U.S.A.">
        <title>Evolutionary erosion of yeast sex chromosomes by mating-type switching accidents.</title>
        <authorList>
            <person name="Gordon J.L."/>
            <person name="Armisen D."/>
            <person name="Proux-Wera E."/>
            <person name="Oheigeartaigh S.S."/>
            <person name="Byrne K.P."/>
            <person name="Wolfe K.H."/>
        </authorList>
    </citation>
    <scope>NUCLEOTIDE SEQUENCE [LARGE SCALE GENOMIC DNA]</scope>
    <source>
        <strain evidence="3">ATCC 76901 / BCRC 22586 / CBS 4309 / NBRC 1992 / NRRL Y-12630</strain>
    </source>
</reference>
<dbReference type="FunCoup" id="G0VL13">
    <property type="interactions" value="20"/>
</dbReference>
<dbReference type="EMBL" id="HE576761">
    <property type="protein sequence ID" value="CCC72202.1"/>
    <property type="molecule type" value="Genomic_DNA"/>
</dbReference>
<dbReference type="Proteomes" id="UP000001640">
    <property type="component" value="Chromosome 10"/>
</dbReference>
<dbReference type="InParanoid" id="G0VL13"/>
<reference key="2">
    <citation type="submission" date="2011-08" db="EMBL/GenBank/DDBJ databases">
        <title>Genome sequence of Naumovozyma castellii.</title>
        <authorList>
            <person name="Gordon J.L."/>
            <person name="Armisen D."/>
            <person name="Proux-Wera E."/>
            <person name="OhEigeartaigh S.S."/>
            <person name="Byrne K.P."/>
            <person name="Wolfe K.H."/>
        </authorList>
    </citation>
    <scope>NUCLEOTIDE SEQUENCE</scope>
    <source>
        <strain>Type strain:CBS 4309</strain>
    </source>
</reference>
<gene>
    <name evidence="2" type="primary">NCAS0J02230</name>
    <name evidence="2" type="ordered locus">NCAS_0J02230</name>
</gene>
<dbReference type="GO" id="GO:0071472">
    <property type="term" value="P:cellular response to salt stress"/>
    <property type="evidence" value="ECO:0007669"/>
    <property type="project" value="EnsemblFungi"/>
</dbReference>